<dbReference type="InterPro" id="IPR049804">
    <property type="entry name" value="Choice_anch_L"/>
</dbReference>
<protein>
    <submittedName>
        <fullName evidence="1">Uncharacterized protein</fullName>
    </submittedName>
</protein>
<dbReference type="STRING" id="1004156.AYP45_13160"/>
<name>A0A1V4ARH4_9BACT</name>
<organism evidence="1 2">
    <name type="scientific">Candidatus Brocadia carolinensis</name>
    <dbReference type="NCBI Taxonomy" id="1004156"/>
    <lineage>
        <taxon>Bacteria</taxon>
        <taxon>Pseudomonadati</taxon>
        <taxon>Planctomycetota</taxon>
        <taxon>Candidatus Brocadiia</taxon>
        <taxon>Candidatus Brocadiales</taxon>
        <taxon>Candidatus Brocadiaceae</taxon>
        <taxon>Candidatus Brocadia</taxon>
    </lineage>
</organism>
<accession>A0A1V4ARH4</accession>
<comment type="caution">
    <text evidence="1">The sequence shown here is derived from an EMBL/GenBank/DDBJ whole genome shotgun (WGS) entry which is preliminary data.</text>
</comment>
<sequence>MAFQYVFASEEYNEFVGAGFNDVFGFFVDGVNIALIPSTTMPVAIDNVNLSNNSAFYINYEAGDCRYRRLFL</sequence>
<dbReference type="EMBL" id="AYTS01000122">
    <property type="protein sequence ID" value="OOP55722.1"/>
    <property type="molecule type" value="Genomic_DNA"/>
</dbReference>
<dbReference type="NCBIfam" id="NF038133">
    <property type="entry name" value="choice_anch_L"/>
    <property type="match status" value="1"/>
</dbReference>
<evidence type="ECO:0000313" key="2">
    <source>
        <dbReference type="Proteomes" id="UP000189681"/>
    </source>
</evidence>
<dbReference type="AlphaFoldDB" id="A0A1V4ARH4"/>
<reference evidence="1 2" key="1">
    <citation type="journal article" date="2017" name="Water Res.">
        <title>Discovery and metagenomic analysis of an anammox bacterial enrichment related to Candidatus "Brocadia caroliniensis" in a full-scale glycerol-fed nitritation-denitritation separate centrate treatment process.</title>
        <authorList>
            <person name="Park H."/>
            <person name="Brotto A.C."/>
            <person name="van Loosdrecht M.C."/>
            <person name="Chandran K."/>
        </authorList>
    </citation>
    <scope>NUCLEOTIDE SEQUENCE [LARGE SCALE GENOMIC DNA]</scope>
    <source>
        <strain evidence="1">26THWARD</strain>
    </source>
</reference>
<gene>
    <name evidence="1" type="ORF">AYP45_13160</name>
</gene>
<evidence type="ECO:0000313" key="1">
    <source>
        <dbReference type="EMBL" id="OOP55722.1"/>
    </source>
</evidence>
<proteinExistence type="predicted"/>
<dbReference type="Proteomes" id="UP000189681">
    <property type="component" value="Unassembled WGS sequence"/>
</dbReference>